<dbReference type="CDD" id="cd00038">
    <property type="entry name" value="CAP_ED"/>
    <property type="match status" value="1"/>
</dbReference>
<dbReference type="SUPFAM" id="SSF81301">
    <property type="entry name" value="Nucleotidyltransferase"/>
    <property type="match status" value="1"/>
</dbReference>
<gene>
    <name evidence="3" type="ORF">FHX39_000793</name>
</gene>
<evidence type="ECO:0000256" key="1">
    <source>
        <dbReference type="ARBA" id="ARBA00023122"/>
    </source>
</evidence>
<dbReference type="Pfam" id="PF00027">
    <property type="entry name" value="cNMP_binding"/>
    <property type="match status" value="1"/>
</dbReference>
<dbReference type="Gene3D" id="3.10.580.10">
    <property type="entry name" value="CBS-domain"/>
    <property type="match status" value="1"/>
</dbReference>
<comment type="caution">
    <text evidence="3">The sequence shown here is derived from an EMBL/GenBank/DDBJ whole genome shotgun (WGS) entry which is preliminary data.</text>
</comment>
<organism evidence="3 4">
    <name type="scientific">Microlunatus antarcticus</name>
    <dbReference type="NCBI Taxonomy" id="53388"/>
    <lineage>
        <taxon>Bacteria</taxon>
        <taxon>Bacillati</taxon>
        <taxon>Actinomycetota</taxon>
        <taxon>Actinomycetes</taxon>
        <taxon>Propionibacteriales</taxon>
        <taxon>Propionibacteriaceae</taxon>
        <taxon>Microlunatus</taxon>
    </lineage>
</organism>
<keyword evidence="4" id="KW-1185">Reference proteome</keyword>
<keyword evidence="1" id="KW-0129">CBS domain</keyword>
<dbReference type="GO" id="GO:0008773">
    <property type="term" value="F:[protein-PII] uridylyltransferase activity"/>
    <property type="evidence" value="ECO:0007669"/>
    <property type="project" value="InterPro"/>
</dbReference>
<feature type="domain" description="Cyclic nucleotide-binding" evidence="2">
    <location>
        <begin position="15"/>
        <end position="110"/>
    </location>
</feature>
<dbReference type="InterPro" id="IPR051257">
    <property type="entry name" value="Diverse_CBS-Domain"/>
</dbReference>
<dbReference type="Pfam" id="PF00571">
    <property type="entry name" value="CBS"/>
    <property type="match status" value="2"/>
</dbReference>
<dbReference type="InterPro" id="IPR018490">
    <property type="entry name" value="cNMP-bd_dom_sf"/>
</dbReference>
<dbReference type="InterPro" id="IPR000644">
    <property type="entry name" value="CBS_dom"/>
</dbReference>
<dbReference type="SUPFAM" id="SSF51206">
    <property type="entry name" value="cAMP-binding domain-like"/>
    <property type="match status" value="1"/>
</dbReference>
<dbReference type="PANTHER" id="PTHR43080">
    <property type="entry name" value="CBS DOMAIN-CONTAINING PROTEIN CBSX3, MITOCHONDRIAL"/>
    <property type="match status" value="1"/>
</dbReference>
<evidence type="ECO:0000313" key="3">
    <source>
        <dbReference type="EMBL" id="MBB3325849.1"/>
    </source>
</evidence>
<dbReference type="SUPFAM" id="SSF54631">
    <property type="entry name" value="CBS-domain pair"/>
    <property type="match status" value="1"/>
</dbReference>
<proteinExistence type="predicted"/>
<dbReference type="Proteomes" id="UP000565572">
    <property type="component" value="Unassembled WGS sequence"/>
</dbReference>
<dbReference type="Pfam" id="PF10335">
    <property type="entry name" value="DUF294_C"/>
    <property type="match status" value="1"/>
</dbReference>
<dbReference type="InterPro" id="IPR018821">
    <property type="entry name" value="DUF294_put_nucleoTrafse_sb-bd"/>
</dbReference>
<dbReference type="Gene3D" id="2.60.120.10">
    <property type="entry name" value="Jelly Rolls"/>
    <property type="match status" value="1"/>
</dbReference>
<dbReference type="RefSeq" id="WP_183336891.1">
    <property type="nucleotide sequence ID" value="NZ_JACHZG010000001.1"/>
</dbReference>
<dbReference type="PANTHER" id="PTHR43080:SF2">
    <property type="entry name" value="CBS DOMAIN-CONTAINING PROTEIN"/>
    <property type="match status" value="1"/>
</dbReference>
<dbReference type="InterPro" id="IPR043519">
    <property type="entry name" value="NT_sf"/>
</dbReference>
<dbReference type="InterPro" id="IPR014710">
    <property type="entry name" value="RmlC-like_jellyroll"/>
</dbReference>
<evidence type="ECO:0000259" key="2">
    <source>
        <dbReference type="PROSITE" id="PS50042"/>
    </source>
</evidence>
<sequence length="614" mass="65995">MDAVALKDFLAGHPPFDSLDRYALTTLAEAAQLQDVRAGEVVVDAFAEPTVEVFVVVAGRVGLWNEADQLAGPAQERLEPGGLFGFSAMLTGQPVGPRAVALRPTTVARLPEAAVLPAFTSRGGTRFLASEVSTALHRRAAPTYSTVSDLLRTPPLVVAGSEPVRRVVEAMSERDVGYCVVTMADGRPGLLTDRLLREAVLVPGRPMDTPVGEVADPDPVLVAPDDSVTEAVVAMLDREAEYLLVADRSGTVRGAVCPLDVVVATGTAGTGLQEQLRRAPDADTLAATGRRLPALLAELLKGGLGSARVLAVYSALVDACLRRAIELVLDAHPDLPRQGFTWLSIGSNGRREAVPSSDVDSAVSFDDGLPPATVKEFRRAFAEVHDLLARAGLGHDRHGAAAYRPDFSRTKSEWRKAAQGWLDNPIVNQGAMMTSLLVDARPVWGDTGLPAVARVFNDLRAHPLTMQLLLKETLAYRARMRSVRDLLARRPETFDIKAHALLPITNIARWGALSAGVAALPTPERLRESGTSEMLPAAQARTLAEVFEVLQGLRLEAQLDQIARGERPSDVLRLEHLSPLDRSVIASAVREIAGVQRRMDNLTAWLPTDEWAVS</sequence>
<dbReference type="EMBL" id="JACHZG010000001">
    <property type="protein sequence ID" value="MBB3325849.1"/>
    <property type="molecule type" value="Genomic_DNA"/>
</dbReference>
<protein>
    <submittedName>
        <fullName evidence="3">CBS domain-containing protein</fullName>
    </submittedName>
</protein>
<evidence type="ECO:0000313" key="4">
    <source>
        <dbReference type="Proteomes" id="UP000565572"/>
    </source>
</evidence>
<reference evidence="3 4" key="1">
    <citation type="submission" date="2020-08" db="EMBL/GenBank/DDBJ databases">
        <title>Sequencing the genomes of 1000 actinobacteria strains.</title>
        <authorList>
            <person name="Klenk H.-P."/>
        </authorList>
    </citation>
    <scope>NUCLEOTIDE SEQUENCE [LARGE SCALE GENOMIC DNA]</scope>
    <source>
        <strain evidence="3 4">DSM 11053</strain>
    </source>
</reference>
<dbReference type="PROSITE" id="PS50042">
    <property type="entry name" value="CNMP_BINDING_3"/>
    <property type="match status" value="1"/>
</dbReference>
<accession>A0A7W5P5V6</accession>
<name>A0A7W5P5V6_9ACTN</name>
<dbReference type="CDD" id="cd05401">
    <property type="entry name" value="NT_GlnE_GlnD_like"/>
    <property type="match status" value="1"/>
</dbReference>
<dbReference type="InterPro" id="IPR000595">
    <property type="entry name" value="cNMP-bd_dom"/>
</dbReference>
<dbReference type="InterPro" id="IPR005105">
    <property type="entry name" value="GlnD_Uridyltrans_N"/>
</dbReference>
<dbReference type="AlphaFoldDB" id="A0A7W5P5V6"/>
<dbReference type="Pfam" id="PF03445">
    <property type="entry name" value="DUF294"/>
    <property type="match status" value="1"/>
</dbReference>
<dbReference type="InterPro" id="IPR046342">
    <property type="entry name" value="CBS_dom_sf"/>
</dbReference>